<evidence type="ECO:0000256" key="2">
    <source>
        <dbReference type="ARBA" id="ARBA00010260"/>
    </source>
</evidence>
<accession>A0A401SN91</accession>
<sequence>MNPSCHEVRTAFQLRQIGPLKFVPDFPGKVEDLQICTHDGPTCCTKRMEEKYQAVVRREVLQSIHFLSYELKYRIEKNGEAFQEAFISLIHSARNHTNSMFKTGYRTMAKEATEVVKGLFTDLSLYVLDTSWSIEDMVLGFFDNLFPLVYNRLIHPGLNEVSLDYLECLRSARQNINPFGSYPMKMVAEIAEPLQAMKTLLQVLNIGSEVINMTKNIVFTRECTRALVKMQYCSHCHGLTLIKPCVAYCLNVMRGCLANVADVDPHWQAYISNLNELTSIITGPQGVELALLRVAPLVNEAILHAQLNGPEISTTVGKVCDQPQERAIATSQENTAQILVMPSFQPQAVTPFGTLAQRRSSLPLKEVKTDRPRTMKKNSRDFMNYIRRHRTFYASMAEQICEDDLRPHDSSTCWNGVNVVESYTNRVVGNGLKEQVNNPEVKVRGPDAMVKKVIDKLVQIDQ</sequence>
<dbReference type="GO" id="GO:1905475">
    <property type="term" value="P:regulation of protein localization to membrane"/>
    <property type="evidence" value="ECO:0007669"/>
    <property type="project" value="TreeGrafter"/>
</dbReference>
<evidence type="ECO:0000256" key="3">
    <source>
        <dbReference type="ARBA" id="ARBA00022475"/>
    </source>
</evidence>
<dbReference type="STRING" id="137246.A0A401SN91"/>
<proteinExistence type="inferred from homology"/>
<evidence type="ECO:0000256" key="11">
    <source>
        <dbReference type="RuleBase" id="RU003518"/>
    </source>
</evidence>
<evidence type="ECO:0008006" key="15">
    <source>
        <dbReference type="Google" id="ProtNLM"/>
    </source>
</evidence>
<dbReference type="AlphaFoldDB" id="A0A401SN91"/>
<dbReference type="GO" id="GO:0098552">
    <property type="term" value="C:side of membrane"/>
    <property type="evidence" value="ECO:0007669"/>
    <property type="project" value="UniProtKB-KW"/>
</dbReference>
<evidence type="ECO:0000256" key="1">
    <source>
        <dbReference type="ARBA" id="ARBA00004609"/>
    </source>
</evidence>
<keyword evidence="8" id="KW-0325">Glycoprotein</keyword>
<gene>
    <name evidence="13" type="ORF">chiPu_0010334</name>
</gene>
<keyword evidence="7 12" id="KW-0472">Membrane</keyword>
<comment type="similarity">
    <text evidence="2 11">Belongs to the glypican family.</text>
</comment>
<evidence type="ECO:0000313" key="13">
    <source>
        <dbReference type="EMBL" id="GCC31874.1"/>
    </source>
</evidence>
<dbReference type="GO" id="GO:0090263">
    <property type="term" value="P:positive regulation of canonical Wnt signaling pathway"/>
    <property type="evidence" value="ECO:0007669"/>
    <property type="project" value="TreeGrafter"/>
</dbReference>
<dbReference type="OMA" id="YMIAVHI"/>
<dbReference type="GO" id="GO:0016477">
    <property type="term" value="P:cell migration"/>
    <property type="evidence" value="ECO:0007669"/>
    <property type="project" value="TreeGrafter"/>
</dbReference>
<dbReference type="GO" id="GO:0005886">
    <property type="term" value="C:plasma membrane"/>
    <property type="evidence" value="ECO:0007669"/>
    <property type="project" value="UniProtKB-SubCell"/>
</dbReference>
<keyword evidence="6 12" id="KW-0654">Proteoglycan</keyword>
<name>A0A401SN91_CHIPU</name>
<dbReference type="EMBL" id="BEZZ01000396">
    <property type="protein sequence ID" value="GCC31874.1"/>
    <property type="molecule type" value="Genomic_DNA"/>
</dbReference>
<protein>
    <recommendedName>
        <fullName evidence="15">Glypican-5</fullName>
    </recommendedName>
</protein>
<evidence type="ECO:0000256" key="7">
    <source>
        <dbReference type="ARBA" id="ARBA00023136"/>
    </source>
</evidence>
<evidence type="ECO:0000256" key="5">
    <source>
        <dbReference type="ARBA" id="ARBA00022729"/>
    </source>
</evidence>
<organism evidence="13 14">
    <name type="scientific">Chiloscyllium punctatum</name>
    <name type="common">Brownbanded bambooshark</name>
    <name type="synonym">Hemiscyllium punctatum</name>
    <dbReference type="NCBI Taxonomy" id="137246"/>
    <lineage>
        <taxon>Eukaryota</taxon>
        <taxon>Metazoa</taxon>
        <taxon>Chordata</taxon>
        <taxon>Craniata</taxon>
        <taxon>Vertebrata</taxon>
        <taxon>Chondrichthyes</taxon>
        <taxon>Elasmobranchii</taxon>
        <taxon>Galeomorphii</taxon>
        <taxon>Galeoidea</taxon>
        <taxon>Orectolobiformes</taxon>
        <taxon>Hemiscylliidae</taxon>
        <taxon>Chiloscyllium</taxon>
    </lineage>
</organism>
<dbReference type="GO" id="GO:0005576">
    <property type="term" value="C:extracellular region"/>
    <property type="evidence" value="ECO:0007669"/>
    <property type="project" value="TreeGrafter"/>
</dbReference>
<comment type="subcellular location">
    <subcellularLocation>
        <location evidence="1 12">Cell membrane</location>
        <topology evidence="1 12">Lipid-anchor</topology>
        <topology evidence="1 12">GPI-anchor</topology>
    </subcellularLocation>
</comment>
<dbReference type="InterPro" id="IPR001863">
    <property type="entry name" value="Glypican"/>
</dbReference>
<comment type="function">
    <text evidence="12">Cell surface proteoglycan.</text>
</comment>
<evidence type="ECO:0000256" key="8">
    <source>
        <dbReference type="ARBA" id="ARBA00023180"/>
    </source>
</evidence>
<keyword evidence="4 12" id="KW-0336">GPI-anchor</keyword>
<dbReference type="OrthoDB" id="6380619at2759"/>
<keyword evidence="5" id="KW-0732">Signal</keyword>
<reference evidence="13 14" key="1">
    <citation type="journal article" date="2018" name="Nat. Ecol. Evol.">
        <title>Shark genomes provide insights into elasmobranch evolution and the origin of vertebrates.</title>
        <authorList>
            <person name="Hara Y"/>
            <person name="Yamaguchi K"/>
            <person name="Onimaru K"/>
            <person name="Kadota M"/>
            <person name="Koyanagi M"/>
            <person name="Keeley SD"/>
            <person name="Tatsumi K"/>
            <person name="Tanaka K"/>
            <person name="Motone F"/>
            <person name="Kageyama Y"/>
            <person name="Nozu R"/>
            <person name="Adachi N"/>
            <person name="Nishimura O"/>
            <person name="Nakagawa R"/>
            <person name="Tanegashima C"/>
            <person name="Kiyatake I"/>
            <person name="Matsumoto R"/>
            <person name="Murakumo K"/>
            <person name="Nishida K"/>
            <person name="Terakita A"/>
            <person name="Kuratani S"/>
            <person name="Sato K"/>
            <person name="Hyodo S Kuraku.S."/>
        </authorList>
    </citation>
    <scope>NUCLEOTIDE SEQUENCE [LARGE SCALE GENOMIC DNA]</scope>
</reference>
<keyword evidence="3" id="KW-1003">Cell membrane</keyword>
<evidence type="ECO:0000256" key="6">
    <source>
        <dbReference type="ARBA" id="ARBA00022974"/>
    </source>
</evidence>
<evidence type="ECO:0000256" key="10">
    <source>
        <dbReference type="ARBA" id="ARBA00023288"/>
    </source>
</evidence>
<keyword evidence="9 12" id="KW-0357">Heparan sulfate</keyword>
<dbReference type="PROSITE" id="PS01207">
    <property type="entry name" value="GLYPICAN"/>
    <property type="match status" value="1"/>
</dbReference>
<dbReference type="Proteomes" id="UP000287033">
    <property type="component" value="Unassembled WGS sequence"/>
</dbReference>
<dbReference type="PANTHER" id="PTHR10822">
    <property type="entry name" value="GLYPICAN"/>
    <property type="match status" value="1"/>
</dbReference>
<dbReference type="PANTHER" id="PTHR10822:SF19">
    <property type="entry name" value="GLYPICAN-5"/>
    <property type="match status" value="1"/>
</dbReference>
<evidence type="ECO:0000256" key="12">
    <source>
        <dbReference type="RuleBase" id="RU003519"/>
    </source>
</evidence>
<keyword evidence="14" id="KW-1185">Reference proteome</keyword>
<comment type="caution">
    <text evidence="13">The sequence shown here is derived from an EMBL/GenBank/DDBJ whole genome shotgun (WGS) entry which is preliminary data.</text>
</comment>
<keyword evidence="10 12" id="KW-0449">Lipoprotein</keyword>
<evidence type="ECO:0000256" key="9">
    <source>
        <dbReference type="ARBA" id="ARBA00023207"/>
    </source>
</evidence>
<dbReference type="GO" id="GO:0009986">
    <property type="term" value="C:cell surface"/>
    <property type="evidence" value="ECO:0007669"/>
    <property type="project" value="TreeGrafter"/>
</dbReference>
<dbReference type="Pfam" id="PF01153">
    <property type="entry name" value="Glypican"/>
    <property type="match status" value="1"/>
</dbReference>
<evidence type="ECO:0000313" key="14">
    <source>
        <dbReference type="Proteomes" id="UP000287033"/>
    </source>
</evidence>
<dbReference type="InterPro" id="IPR019803">
    <property type="entry name" value="Glypican_CS"/>
</dbReference>
<evidence type="ECO:0000256" key="4">
    <source>
        <dbReference type="ARBA" id="ARBA00022622"/>
    </source>
</evidence>